<proteinExistence type="predicted"/>
<dbReference type="Proteomes" id="UP000664844">
    <property type="component" value="Unassembled WGS sequence"/>
</dbReference>
<keyword evidence="2" id="KW-1185">Reference proteome</keyword>
<accession>A0ABS3FU34</accession>
<gene>
    <name evidence="1" type="ORF">J0895_13585</name>
</gene>
<evidence type="ECO:0000313" key="2">
    <source>
        <dbReference type="Proteomes" id="UP000664844"/>
    </source>
</evidence>
<reference evidence="1 2" key="1">
    <citation type="submission" date="2021-03" db="EMBL/GenBank/DDBJ databases">
        <title>Metabolic Capacity of the Antarctic Cyanobacterium Phormidium pseudopriestleyi that Sustains Oxygenic Photosynthesis in the Presence of Hydrogen Sulfide.</title>
        <authorList>
            <person name="Lumian J.E."/>
            <person name="Jungblut A.D."/>
            <person name="Dillon M.L."/>
            <person name="Hawes I."/>
            <person name="Doran P.T."/>
            <person name="Mackey T.J."/>
            <person name="Dick G.J."/>
            <person name="Grettenberger C.L."/>
            <person name="Sumner D.Y."/>
        </authorList>
    </citation>
    <scope>NUCLEOTIDE SEQUENCE [LARGE SCALE GENOMIC DNA]</scope>
    <source>
        <strain evidence="1 2">FRX01</strain>
    </source>
</reference>
<evidence type="ECO:0000313" key="1">
    <source>
        <dbReference type="EMBL" id="MBO0350126.1"/>
    </source>
</evidence>
<protein>
    <submittedName>
        <fullName evidence="1">DUF4926 domain-containing protein</fullName>
    </submittedName>
</protein>
<comment type="caution">
    <text evidence="1">The sequence shown here is derived from an EMBL/GenBank/DDBJ whole genome shotgun (WGS) entry which is preliminary data.</text>
</comment>
<name>A0ABS3FU34_9CYAN</name>
<sequence length="41" mass="4547">MEYGDEAVEVEFANNDGTTFALETLPCDAVLLLHYEILQTA</sequence>
<dbReference type="EMBL" id="JAFLQW010000361">
    <property type="protein sequence ID" value="MBO0350126.1"/>
    <property type="molecule type" value="Genomic_DNA"/>
</dbReference>
<organism evidence="1 2">
    <name type="scientific">Phormidium pseudopriestleyi FRX01</name>
    <dbReference type="NCBI Taxonomy" id="1759528"/>
    <lineage>
        <taxon>Bacteria</taxon>
        <taxon>Bacillati</taxon>
        <taxon>Cyanobacteriota</taxon>
        <taxon>Cyanophyceae</taxon>
        <taxon>Oscillatoriophycideae</taxon>
        <taxon>Oscillatoriales</taxon>
        <taxon>Oscillatoriaceae</taxon>
        <taxon>Phormidium</taxon>
    </lineage>
</organism>